<organism evidence="2 3">
    <name type="scientific">Tigheibacillus halophilus</name>
    <dbReference type="NCBI Taxonomy" id="361280"/>
    <lineage>
        <taxon>Bacteria</taxon>
        <taxon>Bacillati</taxon>
        <taxon>Bacillota</taxon>
        <taxon>Bacilli</taxon>
        <taxon>Bacillales</taxon>
        <taxon>Bacillaceae</taxon>
        <taxon>Tigheibacillus</taxon>
    </lineage>
</organism>
<dbReference type="PANTHER" id="PTHR12110">
    <property type="entry name" value="HYDROXYPYRUVATE ISOMERASE"/>
    <property type="match status" value="1"/>
</dbReference>
<sequence>MIKGLTRDGLGNLKNLETHIILAAKNDIDVVDTDGNALRELIEAKGIEGAKQFLQENQVQIGAIQFPVDWRNSDDAFYNDLPDLLEDAKIAKAFGCKIFNTFFMPSTDQDPLQHLMKLTNRIKICAQMIKGYGCNIALEFVGPYHMRKLFKNEFIWDLPTTLEWIDMIGEPNVGVLLDSIHWYTSGGKIEDITAIDPAKIAYVHINDGPELPRKEILDNGRLYPGEGIIDLVGFLKALKDVGYAGVVSQEVLTEKEPVESSEILAERSGQAMAEVFVKAGLQ</sequence>
<dbReference type="Proteomes" id="UP001281447">
    <property type="component" value="Unassembled WGS sequence"/>
</dbReference>
<accession>A0ABU5C494</accession>
<reference evidence="2 3" key="1">
    <citation type="submission" date="2023-10" db="EMBL/GenBank/DDBJ databases">
        <title>Virgibacillus halophilus 5B73C genome.</title>
        <authorList>
            <person name="Miliotis G."/>
            <person name="Sengupta P."/>
            <person name="Hameed A."/>
            <person name="Chuvochina M."/>
            <person name="Mcdonagh F."/>
            <person name="Simpson A.C."/>
            <person name="Singh N.K."/>
            <person name="Rekha P.D."/>
            <person name="Raman K."/>
            <person name="Hugenholtz P."/>
            <person name="Venkateswaran K."/>
        </authorList>
    </citation>
    <scope>NUCLEOTIDE SEQUENCE [LARGE SCALE GENOMIC DNA]</scope>
    <source>
        <strain evidence="2 3">5B73C</strain>
    </source>
</reference>
<protein>
    <submittedName>
        <fullName evidence="2">Sugar phosphate isomerase/epimerase family protein</fullName>
    </submittedName>
</protein>
<dbReference type="GO" id="GO:0016853">
    <property type="term" value="F:isomerase activity"/>
    <property type="evidence" value="ECO:0007669"/>
    <property type="project" value="UniProtKB-KW"/>
</dbReference>
<gene>
    <name evidence="2" type="ORF">RWE15_06070</name>
</gene>
<dbReference type="SUPFAM" id="SSF51658">
    <property type="entry name" value="Xylose isomerase-like"/>
    <property type="match status" value="1"/>
</dbReference>
<proteinExistence type="predicted"/>
<evidence type="ECO:0000313" key="2">
    <source>
        <dbReference type="EMBL" id="MDY0394126.1"/>
    </source>
</evidence>
<feature type="domain" description="Xylose isomerase-like TIM barrel" evidence="1">
    <location>
        <begin position="23"/>
        <end position="255"/>
    </location>
</feature>
<dbReference type="RefSeq" id="WP_390355253.1">
    <property type="nucleotide sequence ID" value="NZ_JBHUIZ010000006.1"/>
</dbReference>
<dbReference type="InterPro" id="IPR036237">
    <property type="entry name" value="Xyl_isomerase-like_sf"/>
</dbReference>
<evidence type="ECO:0000313" key="3">
    <source>
        <dbReference type="Proteomes" id="UP001281447"/>
    </source>
</evidence>
<dbReference type="Gene3D" id="3.20.20.150">
    <property type="entry name" value="Divalent-metal-dependent TIM barrel enzymes"/>
    <property type="match status" value="1"/>
</dbReference>
<dbReference type="InterPro" id="IPR050312">
    <property type="entry name" value="IolE/XylAMocC-like"/>
</dbReference>
<comment type="caution">
    <text evidence="2">The sequence shown here is derived from an EMBL/GenBank/DDBJ whole genome shotgun (WGS) entry which is preliminary data.</text>
</comment>
<evidence type="ECO:0000259" key="1">
    <source>
        <dbReference type="Pfam" id="PF01261"/>
    </source>
</evidence>
<keyword evidence="2" id="KW-0413">Isomerase</keyword>
<dbReference type="EMBL" id="JAWDIP010000003">
    <property type="protein sequence ID" value="MDY0394126.1"/>
    <property type="molecule type" value="Genomic_DNA"/>
</dbReference>
<dbReference type="Pfam" id="PF01261">
    <property type="entry name" value="AP_endonuc_2"/>
    <property type="match status" value="1"/>
</dbReference>
<dbReference type="InterPro" id="IPR013022">
    <property type="entry name" value="Xyl_isomerase-like_TIM-brl"/>
</dbReference>
<keyword evidence="3" id="KW-1185">Reference proteome</keyword>
<dbReference type="PANTHER" id="PTHR12110:SF21">
    <property type="entry name" value="XYLOSE ISOMERASE-LIKE TIM BARREL DOMAIN-CONTAINING PROTEIN"/>
    <property type="match status" value="1"/>
</dbReference>
<name>A0ABU5C494_9BACI</name>